<proteinExistence type="predicted"/>
<organism evidence="2 3">
    <name type="scientific">Tritrichomonas musculus</name>
    <dbReference type="NCBI Taxonomy" id="1915356"/>
    <lineage>
        <taxon>Eukaryota</taxon>
        <taxon>Metamonada</taxon>
        <taxon>Parabasalia</taxon>
        <taxon>Tritrichomonadida</taxon>
        <taxon>Tritrichomonadidae</taxon>
        <taxon>Tritrichomonas</taxon>
    </lineage>
</organism>
<name>A0ABR2KKV6_9EUKA</name>
<reference evidence="2 3" key="1">
    <citation type="submission" date="2024-04" db="EMBL/GenBank/DDBJ databases">
        <title>Tritrichomonas musculus Genome.</title>
        <authorList>
            <person name="Alves-Ferreira E."/>
            <person name="Grigg M."/>
            <person name="Lorenzi H."/>
            <person name="Galac M."/>
        </authorList>
    </citation>
    <scope>NUCLEOTIDE SEQUENCE [LARGE SCALE GENOMIC DNA]</scope>
    <source>
        <strain evidence="2 3">EAF2021</strain>
    </source>
</reference>
<accession>A0ABR2KKV6</accession>
<protein>
    <submittedName>
        <fullName evidence="2">Uncharacterized protein</fullName>
    </submittedName>
</protein>
<keyword evidence="1" id="KW-1133">Transmembrane helix</keyword>
<keyword evidence="1" id="KW-0812">Transmembrane</keyword>
<evidence type="ECO:0000313" key="3">
    <source>
        <dbReference type="Proteomes" id="UP001470230"/>
    </source>
</evidence>
<dbReference type="EMBL" id="JAPFFF010000004">
    <property type="protein sequence ID" value="KAK8891423.1"/>
    <property type="molecule type" value="Genomic_DNA"/>
</dbReference>
<keyword evidence="3" id="KW-1185">Reference proteome</keyword>
<dbReference type="Proteomes" id="UP001470230">
    <property type="component" value="Unassembled WGS sequence"/>
</dbReference>
<keyword evidence="1" id="KW-0472">Membrane</keyword>
<feature type="transmembrane region" description="Helical" evidence="1">
    <location>
        <begin position="84"/>
        <end position="102"/>
    </location>
</feature>
<gene>
    <name evidence="2" type="ORF">M9Y10_028632</name>
</gene>
<comment type="caution">
    <text evidence="2">The sequence shown here is derived from an EMBL/GenBank/DDBJ whole genome shotgun (WGS) entry which is preliminary data.</text>
</comment>
<evidence type="ECO:0000313" key="2">
    <source>
        <dbReference type="EMBL" id="KAK8891423.1"/>
    </source>
</evidence>
<sequence>MLREVELFEALRRDDLSTVMSAQYQRVIKNVMREDTPDFLLQNPSTLMIAAYFSSTHCFNFLFNKFDTLDYHDVFFYYFSNKELHLTFFLTEGLLIFFFYKVSFFNL</sequence>
<evidence type="ECO:0000256" key="1">
    <source>
        <dbReference type="SAM" id="Phobius"/>
    </source>
</evidence>